<dbReference type="RefSeq" id="XP_066720556.1">
    <property type="nucleotide sequence ID" value="XM_066852415.1"/>
</dbReference>
<evidence type="ECO:0000256" key="2">
    <source>
        <dbReference type="SAM" id="Phobius"/>
    </source>
</evidence>
<proteinExistence type="predicted"/>
<accession>A0ABR1WRR3</accession>
<sequence>MGATLTTTQSSGNILIAFTATFIPSVASRLWKMLCFAFHTCSSKRGAQGTIYHQRQVVLGNSSSADAGTFSLLVLLWVWRRLQAKTLVRLLPLLIFGILFIVGFTLTGGYSSQISSVAGDEVLINGENCSIFSPPSTDDANFTGTIAHNTWIANKMDDAANYVQQYYAHQGANVFDCNRFVVQSLPTETSDGNAGCPFANDHMGLNAPQDRRFLWRMVLSCAPLKTDGYTSSHIYNNRTFIGYNYGRRYGPGETLFNYTISVQDVQSQYAQTEHVVQGTNFRVQSSMAMSFNGSLSETFSDFVPDHTIETPDGDIILVFLSGNGVTFAQESDDAWYRATSPYGTEKTLHSATYGNAYTTTEAASPLGCKQQFQWCNSEYGIPKGCGPLTGWLDATAGAYPLFNLSADNFNSPGAPPFDTEPGSRLDWAAGLDTLSGAGIPNLLGGVQLGLSKNQWQLGVTKWWNTTLALHQAGYVDVAVGHNNTDANLQRLVDPPSNEYQRHFCQNQKIRQAGYASFSMFGLLFTYILGALIILMSFALDPIMCCLHRRAKYRQYQYLEWRTNGALQLHRLGQDELGCGKWSGCTDITPVTRPEDRLADLDISDLEYPRLNRELVVVEEEEEVKPEADSHTETVGSDQASAEASENITVQDMDTDHAPGEPQRTSEAEDVDQAQMGLEGPILENAREANSRR</sequence>
<feature type="compositionally biased region" description="Polar residues" evidence="1">
    <location>
        <begin position="632"/>
        <end position="651"/>
    </location>
</feature>
<keyword evidence="4" id="KW-1185">Reference proteome</keyword>
<comment type="caution">
    <text evidence="3">The sequence shown here is derived from an EMBL/GenBank/DDBJ whole genome shotgun (WGS) entry which is preliminary data.</text>
</comment>
<dbReference type="Proteomes" id="UP001480595">
    <property type="component" value="Unassembled WGS sequence"/>
</dbReference>
<dbReference type="EMBL" id="JAQQWL010000002">
    <property type="protein sequence ID" value="KAK8086032.1"/>
    <property type="molecule type" value="Genomic_DNA"/>
</dbReference>
<keyword evidence="2" id="KW-1133">Transmembrane helix</keyword>
<protein>
    <submittedName>
        <fullName evidence="3">Cytochrome p450 protein</fullName>
    </submittedName>
</protein>
<name>A0ABR1WRR3_9PEZI</name>
<gene>
    <name evidence="3" type="ORF">PG994_001006</name>
</gene>
<feature type="transmembrane region" description="Helical" evidence="2">
    <location>
        <begin position="90"/>
        <end position="110"/>
    </location>
</feature>
<feature type="region of interest" description="Disordered" evidence="1">
    <location>
        <begin position="618"/>
        <end position="692"/>
    </location>
</feature>
<reference evidence="3 4" key="1">
    <citation type="submission" date="2023-01" db="EMBL/GenBank/DDBJ databases">
        <title>Analysis of 21 Apiospora genomes using comparative genomics revels a genus with tremendous synthesis potential of carbohydrate active enzymes and secondary metabolites.</title>
        <authorList>
            <person name="Sorensen T."/>
        </authorList>
    </citation>
    <scope>NUCLEOTIDE SEQUENCE [LARGE SCALE GENOMIC DNA]</scope>
    <source>
        <strain evidence="3 4">CBS 135458</strain>
    </source>
</reference>
<evidence type="ECO:0000313" key="3">
    <source>
        <dbReference type="EMBL" id="KAK8086032.1"/>
    </source>
</evidence>
<feature type="transmembrane region" description="Helical" evidence="2">
    <location>
        <begin position="58"/>
        <end position="78"/>
    </location>
</feature>
<feature type="compositionally biased region" description="Basic and acidic residues" evidence="1">
    <location>
        <begin position="653"/>
        <end position="666"/>
    </location>
</feature>
<evidence type="ECO:0000313" key="4">
    <source>
        <dbReference type="Proteomes" id="UP001480595"/>
    </source>
</evidence>
<keyword evidence="2" id="KW-0812">Transmembrane</keyword>
<evidence type="ECO:0000256" key="1">
    <source>
        <dbReference type="SAM" id="MobiDB-lite"/>
    </source>
</evidence>
<dbReference type="GeneID" id="92085478"/>
<organism evidence="3 4">
    <name type="scientific">Apiospora phragmitis</name>
    <dbReference type="NCBI Taxonomy" id="2905665"/>
    <lineage>
        <taxon>Eukaryota</taxon>
        <taxon>Fungi</taxon>
        <taxon>Dikarya</taxon>
        <taxon>Ascomycota</taxon>
        <taxon>Pezizomycotina</taxon>
        <taxon>Sordariomycetes</taxon>
        <taxon>Xylariomycetidae</taxon>
        <taxon>Amphisphaeriales</taxon>
        <taxon>Apiosporaceae</taxon>
        <taxon>Apiospora</taxon>
    </lineage>
</organism>
<feature type="transmembrane region" description="Helical" evidence="2">
    <location>
        <begin position="514"/>
        <end position="539"/>
    </location>
</feature>
<keyword evidence="2" id="KW-0472">Membrane</keyword>